<protein>
    <submittedName>
        <fullName evidence="2">HAD family hydrolase</fullName>
    </submittedName>
</protein>
<dbReference type="SUPFAM" id="SSF109604">
    <property type="entry name" value="HD-domain/PDEase-like"/>
    <property type="match status" value="2"/>
</dbReference>
<gene>
    <name evidence="2" type="ORF">HPTL_1646</name>
</gene>
<feature type="domain" description="HD" evidence="1">
    <location>
        <begin position="194"/>
        <end position="367"/>
    </location>
</feature>
<dbReference type="Gene3D" id="1.10.3210.10">
    <property type="entry name" value="Hypothetical protein af1432"/>
    <property type="match status" value="2"/>
</dbReference>
<dbReference type="KEGG" id="htl:HPTL_1646"/>
<keyword evidence="2" id="KW-0378">Hydrolase</keyword>
<dbReference type="Pfam" id="PF13023">
    <property type="entry name" value="HD_3"/>
    <property type="match status" value="1"/>
</dbReference>
<keyword evidence="3" id="KW-1185">Reference proteome</keyword>
<name>A0A2Z6DZC1_HYDTE</name>
<sequence>MIPAEFVTLLFSAASIERWNDHPRPMPFTELDKQAHKAIIAWVLARAEEDAGKSIDWEALIGGTIAECLHRIVLTDLKPPIFHRLMAEKGQALTEWALERLAPAVTPVADGALFTAIRTHLTAPAPTLERRILKAAHYLATQWEFRLIYHTAPFLYGIEQTKAAIEGEIEAHYDLIGVQKIALGKRLFGFVDLVGQLRFQQRWAQTPRLPKTSVLGHLLFVAILSYCGARELGAKSVRRRCNAFYGALFHDLPEVLTRDVISPIKREAPGVEALLKAEERRLMAEVLLPLLPDNWHAQLRAYTETEFACRVREHGEWRILADETVPEALDRDACDPIDGPLIKAMDELAALTEAAQSLAHGVRAPALVEANLRLPEKYHGKRLGALDLGALFAVLRFEG</sequence>
<proteinExistence type="predicted"/>
<evidence type="ECO:0000313" key="2">
    <source>
        <dbReference type="EMBL" id="BBD77906.1"/>
    </source>
</evidence>
<dbReference type="RefSeq" id="WP_119335599.1">
    <property type="nucleotide sequence ID" value="NZ_AP018558.1"/>
</dbReference>
<dbReference type="GO" id="GO:0016787">
    <property type="term" value="F:hydrolase activity"/>
    <property type="evidence" value="ECO:0007669"/>
    <property type="project" value="UniProtKB-KW"/>
</dbReference>
<dbReference type="Proteomes" id="UP000262004">
    <property type="component" value="Chromosome"/>
</dbReference>
<dbReference type="InterPro" id="IPR006674">
    <property type="entry name" value="HD_domain"/>
</dbReference>
<dbReference type="EMBL" id="AP018558">
    <property type="protein sequence ID" value="BBD77906.1"/>
    <property type="molecule type" value="Genomic_DNA"/>
</dbReference>
<dbReference type="OrthoDB" id="48898at2"/>
<reference evidence="2 3" key="1">
    <citation type="submission" date="2018-04" db="EMBL/GenBank/DDBJ databases">
        <title>Complete genome sequence of Hydrogenophilus thermoluteolus TH-1.</title>
        <authorList>
            <person name="Arai H."/>
        </authorList>
    </citation>
    <scope>NUCLEOTIDE SEQUENCE [LARGE SCALE GENOMIC DNA]</scope>
    <source>
        <strain evidence="2 3">TH-1</strain>
    </source>
</reference>
<accession>A0A2Z6DZC1</accession>
<dbReference type="AlphaFoldDB" id="A0A2Z6DZC1"/>
<evidence type="ECO:0000313" key="3">
    <source>
        <dbReference type="Proteomes" id="UP000262004"/>
    </source>
</evidence>
<evidence type="ECO:0000259" key="1">
    <source>
        <dbReference type="Pfam" id="PF13023"/>
    </source>
</evidence>
<organism evidence="2 3">
    <name type="scientific">Hydrogenophilus thermoluteolus</name>
    <name type="common">Pseudomonas hydrogenothermophila</name>
    <dbReference type="NCBI Taxonomy" id="297"/>
    <lineage>
        <taxon>Bacteria</taxon>
        <taxon>Pseudomonadati</taxon>
        <taxon>Pseudomonadota</taxon>
        <taxon>Hydrogenophilia</taxon>
        <taxon>Hydrogenophilales</taxon>
        <taxon>Hydrogenophilaceae</taxon>
        <taxon>Hydrogenophilus</taxon>
    </lineage>
</organism>